<dbReference type="RefSeq" id="XP_001313731.1">
    <property type="nucleotide sequence ID" value="XM_001313730.1"/>
</dbReference>
<dbReference type="SMART" id="SM00679">
    <property type="entry name" value="CTNS"/>
    <property type="match status" value="2"/>
</dbReference>
<dbReference type="FunFam" id="1.20.1280.290:FF:000009">
    <property type="entry name" value="PQ loop repeat family protein"/>
    <property type="match status" value="1"/>
</dbReference>
<dbReference type="Proteomes" id="UP000001542">
    <property type="component" value="Unassembled WGS sequence"/>
</dbReference>
<dbReference type="Gene3D" id="1.20.1280.290">
    <property type="match status" value="2"/>
</dbReference>
<dbReference type="InterPro" id="IPR051415">
    <property type="entry name" value="LAAT-1"/>
</dbReference>
<feature type="transmembrane region" description="Helical" evidence="5">
    <location>
        <begin position="226"/>
        <end position="246"/>
    </location>
</feature>
<dbReference type="Pfam" id="PF04193">
    <property type="entry name" value="PQ-loop"/>
    <property type="match status" value="2"/>
</dbReference>
<dbReference type="PANTHER" id="PTHR16201:SF34">
    <property type="entry name" value="LYSOSOMAL AMINO ACID TRANSPORTER 1"/>
    <property type="match status" value="1"/>
</dbReference>
<reference evidence="6" key="2">
    <citation type="journal article" date="2007" name="Science">
        <title>Draft genome sequence of the sexually transmitted pathogen Trichomonas vaginalis.</title>
        <authorList>
            <person name="Carlton J.M."/>
            <person name="Hirt R.P."/>
            <person name="Silva J.C."/>
            <person name="Delcher A.L."/>
            <person name="Schatz M."/>
            <person name="Zhao Q."/>
            <person name="Wortman J.R."/>
            <person name="Bidwell S.L."/>
            <person name="Alsmark U.C.M."/>
            <person name="Besteiro S."/>
            <person name="Sicheritz-Ponten T."/>
            <person name="Noel C.J."/>
            <person name="Dacks J.B."/>
            <person name="Foster P.G."/>
            <person name="Simillion C."/>
            <person name="Van de Peer Y."/>
            <person name="Miranda-Saavedra D."/>
            <person name="Barton G.J."/>
            <person name="Westrop G.D."/>
            <person name="Mueller S."/>
            <person name="Dessi D."/>
            <person name="Fiori P.L."/>
            <person name="Ren Q."/>
            <person name="Paulsen I."/>
            <person name="Zhang H."/>
            <person name="Bastida-Corcuera F.D."/>
            <person name="Simoes-Barbosa A."/>
            <person name="Brown M.T."/>
            <person name="Hayes R.D."/>
            <person name="Mukherjee M."/>
            <person name="Okumura C.Y."/>
            <person name="Schneider R."/>
            <person name="Smith A.J."/>
            <person name="Vanacova S."/>
            <person name="Villalvazo M."/>
            <person name="Haas B.J."/>
            <person name="Pertea M."/>
            <person name="Feldblyum T.V."/>
            <person name="Utterback T.R."/>
            <person name="Shu C.L."/>
            <person name="Osoegawa K."/>
            <person name="de Jong P.J."/>
            <person name="Hrdy I."/>
            <person name="Horvathova L."/>
            <person name="Zubacova Z."/>
            <person name="Dolezal P."/>
            <person name="Malik S.B."/>
            <person name="Logsdon J.M. Jr."/>
            <person name="Henze K."/>
            <person name="Gupta A."/>
            <person name="Wang C.C."/>
            <person name="Dunne R.L."/>
            <person name="Upcroft J.A."/>
            <person name="Upcroft P."/>
            <person name="White O."/>
            <person name="Salzberg S.L."/>
            <person name="Tang P."/>
            <person name="Chiu C.-H."/>
            <person name="Lee Y.-S."/>
            <person name="Embley T.M."/>
            <person name="Coombs G.H."/>
            <person name="Mottram J.C."/>
            <person name="Tachezy J."/>
            <person name="Fraser-Liggett C.M."/>
            <person name="Johnson P.J."/>
        </authorList>
    </citation>
    <scope>NUCLEOTIDE SEQUENCE [LARGE SCALE GENOMIC DNA]</scope>
    <source>
        <strain evidence="6">G3</strain>
    </source>
</reference>
<name>A2F2U2_TRIV3</name>
<dbReference type="GO" id="GO:0098852">
    <property type="term" value="C:lytic vacuole membrane"/>
    <property type="evidence" value="ECO:0007669"/>
    <property type="project" value="UniProtKB-ARBA"/>
</dbReference>
<dbReference type="GO" id="GO:0015174">
    <property type="term" value="F:basic amino acid transmembrane transporter activity"/>
    <property type="evidence" value="ECO:0000318"/>
    <property type="project" value="GO_Central"/>
</dbReference>
<evidence type="ECO:0000256" key="5">
    <source>
        <dbReference type="SAM" id="Phobius"/>
    </source>
</evidence>
<dbReference type="STRING" id="5722.A2F2U2"/>
<feature type="transmembrane region" description="Helical" evidence="5">
    <location>
        <begin position="63"/>
        <end position="82"/>
    </location>
</feature>
<evidence type="ECO:0000256" key="3">
    <source>
        <dbReference type="ARBA" id="ARBA00022989"/>
    </source>
</evidence>
<dbReference type="eggNOG" id="KOG2913">
    <property type="taxonomic scope" value="Eukaryota"/>
</dbReference>
<sequence length="260" mass="29736">MVTCSGDYVHWIAKVFGECVVTTRDKLSFFFGITSTLIWMWAQLPQIYINFKNRRADGLSPYFLLFLILGDVSNLTGCLLTNGLVTQVITSTFFCCVDGFCMLQYIYFEWIHPKLCGRDNESILNSETTIDDSYAPIIAASGAVVALASSYPDPYSKDYIKGILIGWISGIVYSSSRICQIFKNYQRKETEGLSIQFFISAWLGNGTYAVSIFLKDSHWGYIWMQFPWLVGSMGPMILDFIVLMQFMRYKKEPEDYESLK</sequence>
<evidence type="ECO:0000313" key="7">
    <source>
        <dbReference type="Proteomes" id="UP000001542"/>
    </source>
</evidence>
<accession>A2F2U2</accession>
<dbReference type="VEuPathDB" id="TrichDB:TVAGG3_0524160"/>
<gene>
    <name evidence="6" type="ORF">TVAG_231420</name>
</gene>
<keyword evidence="7" id="KW-1185">Reference proteome</keyword>
<feature type="transmembrane region" description="Helical" evidence="5">
    <location>
        <begin position="193"/>
        <end position="214"/>
    </location>
</feature>
<evidence type="ECO:0000256" key="4">
    <source>
        <dbReference type="ARBA" id="ARBA00023136"/>
    </source>
</evidence>
<evidence type="ECO:0000313" key="6">
    <source>
        <dbReference type="EMBL" id="EAY00802.1"/>
    </source>
</evidence>
<reference evidence="6" key="1">
    <citation type="submission" date="2006-10" db="EMBL/GenBank/DDBJ databases">
        <authorList>
            <person name="Amadeo P."/>
            <person name="Zhao Q."/>
            <person name="Wortman J."/>
            <person name="Fraser-Liggett C."/>
            <person name="Carlton J."/>
        </authorList>
    </citation>
    <scope>NUCLEOTIDE SEQUENCE</scope>
    <source>
        <strain evidence="6">G3</strain>
    </source>
</reference>
<protein>
    <submittedName>
        <fullName evidence="6">PQ loop repeat family protein</fullName>
    </submittedName>
</protein>
<dbReference type="FunCoup" id="A2F2U2">
    <property type="interactions" value="120"/>
</dbReference>
<keyword evidence="3 5" id="KW-1133">Transmembrane helix</keyword>
<dbReference type="GO" id="GO:0016020">
    <property type="term" value="C:membrane"/>
    <property type="evidence" value="ECO:0000318"/>
    <property type="project" value="GO_Central"/>
</dbReference>
<dbReference type="KEGG" id="tva:4758625"/>
<dbReference type="PANTHER" id="PTHR16201">
    <property type="entry name" value="SEVEN TRANSMEMBRANE PROTEIN 1-RELATED"/>
    <property type="match status" value="1"/>
</dbReference>
<keyword evidence="4 5" id="KW-0472">Membrane</keyword>
<organism evidence="6 7">
    <name type="scientific">Trichomonas vaginalis (strain ATCC PRA-98 / G3)</name>
    <dbReference type="NCBI Taxonomy" id="412133"/>
    <lineage>
        <taxon>Eukaryota</taxon>
        <taxon>Metamonada</taxon>
        <taxon>Parabasalia</taxon>
        <taxon>Trichomonadida</taxon>
        <taxon>Trichomonadidae</taxon>
        <taxon>Trichomonas</taxon>
    </lineage>
</organism>
<dbReference type="InParanoid" id="A2F2U2"/>
<evidence type="ECO:0000256" key="2">
    <source>
        <dbReference type="ARBA" id="ARBA00022692"/>
    </source>
</evidence>
<dbReference type="OMA" id="DMCIFIQ"/>
<dbReference type="OrthoDB" id="8048523at2759"/>
<dbReference type="EMBL" id="DS113589">
    <property type="protein sequence ID" value="EAY00802.1"/>
    <property type="molecule type" value="Genomic_DNA"/>
</dbReference>
<proteinExistence type="predicted"/>
<comment type="subcellular location">
    <subcellularLocation>
        <location evidence="1">Membrane</location>
        <topology evidence="1">Multi-pass membrane protein</topology>
    </subcellularLocation>
</comment>
<dbReference type="AlphaFoldDB" id="A2F2U2"/>
<dbReference type="VEuPathDB" id="TrichDB:TVAG_231420"/>
<keyword evidence="2 5" id="KW-0812">Transmembrane</keyword>
<feature type="transmembrane region" description="Helical" evidence="5">
    <location>
        <begin position="29"/>
        <end position="51"/>
    </location>
</feature>
<dbReference type="InterPro" id="IPR006603">
    <property type="entry name" value="PQ-loop_rpt"/>
</dbReference>
<evidence type="ECO:0000256" key="1">
    <source>
        <dbReference type="ARBA" id="ARBA00004141"/>
    </source>
</evidence>